<reference evidence="1 2" key="1">
    <citation type="submission" date="2016-02" db="EMBL/GenBank/DDBJ databases">
        <title>Complete genome sequence of Halocynthiibacter arcticus PAMC 20958t from arctic marine sediment.</title>
        <authorList>
            <person name="Lee Y.M."/>
            <person name="Baek K."/>
            <person name="Lee H.K."/>
            <person name="Shin S.C."/>
        </authorList>
    </citation>
    <scope>NUCLEOTIDE SEQUENCE [LARGE SCALE GENOMIC DNA]</scope>
    <source>
        <strain evidence="1">PAMC 20958</strain>
    </source>
</reference>
<gene>
    <name evidence="1" type="ORF">RC74_01925</name>
</gene>
<dbReference type="KEGG" id="hat:RC74_01925"/>
<dbReference type="RefSeq" id="WP_039004526.1">
    <property type="nucleotide sequence ID" value="NZ_CP014327.1"/>
</dbReference>
<sequence length="124" mass="13781">MTDTQNLLHGVVALVQGISPRARSVFETYQMTSVYEVKAGKVQLMLYHCDLGKIGGLSTKPNGQYLLASPAHDIIGSPRLSQLGFELRHRSDGSPFWWKQGHNHLGGFITAVREITERHRLLAA</sequence>
<accession>A0A126UXM5</accession>
<dbReference type="OrthoDB" id="9803322at2"/>
<dbReference type="EMBL" id="CP014327">
    <property type="protein sequence ID" value="AML50189.1"/>
    <property type="molecule type" value="Genomic_DNA"/>
</dbReference>
<name>A0A126UXM5_9RHOB</name>
<dbReference type="Proteomes" id="UP000070371">
    <property type="component" value="Chromosome"/>
</dbReference>
<evidence type="ECO:0000313" key="1">
    <source>
        <dbReference type="EMBL" id="AML50189.1"/>
    </source>
</evidence>
<organism evidence="1 2">
    <name type="scientific">Falsihalocynthiibacter arcticus</name>
    <dbReference type="NCBI Taxonomy" id="1579316"/>
    <lineage>
        <taxon>Bacteria</taxon>
        <taxon>Pseudomonadati</taxon>
        <taxon>Pseudomonadota</taxon>
        <taxon>Alphaproteobacteria</taxon>
        <taxon>Rhodobacterales</taxon>
        <taxon>Roseobacteraceae</taxon>
        <taxon>Falsihalocynthiibacter</taxon>
    </lineage>
</organism>
<evidence type="ECO:0000313" key="2">
    <source>
        <dbReference type="Proteomes" id="UP000070371"/>
    </source>
</evidence>
<proteinExistence type="predicted"/>
<dbReference type="AlphaFoldDB" id="A0A126UXM5"/>
<keyword evidence="2" id="KW-1185">Reference proteome</keyword>
<protein>
    <submittedName>
        <fullName evidence="1">Uncharacterized protein</fullName>
    </submittedName>
</protein>